<sequence length="201" mass="21941">MPSMKITLAIGEPWIVGIISSGQPVLLIQSSPSLPLRALQYGSRCLCEATTSKLNEVRMKDAFVVICAAGAYCKKMKNNPNASQLKGSGATEELLNHTSRSLLGVTMNISSTPTLMGLSDVLEGTSNWLNAQSRSFRGNARWNSERAIKLKLVECLKELESFQSFASEGLQEDDPLQPKDLNDTMFSTSTIQLSQEQNAEP</sequence>
<dbReference type="Gramene" id="Pp3c24_12500V3.1">
    <property type="protein sequence ID" value="Pp3c24_12500V3.1"/>
    <property type="gene ID" value="Pp3c24_12500"/>
</dbReference>
<dbReference type="PaxDb" id="3218-PP1S16_355V6.1"/>
<protein>
    <submittedName>
        <fullName evidence="2 3">Uncharacterized protein</fullName>
    </submittedName>
</protein>
<feature type="compositionally biased region" description="Polar residues" evidence="1">
    <location>
        <begin position="184"/>
        <end position="201"/>
    </location>
</feature>
<evidence type="ECO:0000313" key="2">
    <source>
        <dbReference type="EMBL" id="PNR28388.1"/>
    </source>
</evidence>
<reference evidence="2 4" key="2">
    <citation type="journal article" date="2018" name="Plant J.">
        <title>The Physcomitrella patens chromosome-scale assembly reveals moss genome structure and evolution.</title>
        <authorList>
            <person name="Lang D."/>
            <person name="Ullrich K.K."/>
            <person name="Murat F."/>
            <person name="Fuchs J."/>
            <person name="Jenkins J."/>
            <person name="Haas F.B."/>
            <person name="Piednoel M."/>
            <person name="Gundlach H."/>
            <person name="Van Bel M."/>
            <person name="Meyberg R."/>
            <person name="Vives C."/>
            <person name="Morata J."/>
            <person name="Symeonidi A."/>
            <person name="Hiss M."/>
            <person name="Muchero W."/>
            <person name="Kamisugi Y."/>
            <person name="Saleh O."/>
            <person name="Blanc G."/>
            <person name="Decker E.L."/>
            <person name="van Gessel N."/>
            <person name="Grimwood J."/>
            <person name="Hayes R.D."/>
            <person name="Graham S.W."/>
            <person name="Gunter L.E."/>
            <person name="McDaniel S.F."/>
            <person name="Hoernstein S.N.W."/>
            <person name="Larsson A."/>
            <person name="Li F.W."/>
            <person name="Perroud P.F."/>
            <person name="Phillips J."/>
            <person name="Ranjan P."/>
            <person name="Rokshar D.S."/>
            <person name="Rothfels C.J."/>
            <person name="Schneider L."/>
            <person name="Shu S."/>
            <person name="Stevenson D.W."/>
            <person name="Thummler F."/>
            <person name="Tillich M."/>
            <person name="Villarreal Aguilar J.C."/>
            <person name="Widiez T."/>
            <person name="Wong G.K."/>
            <person name="Wymore A."/>
            <person name="Zhang Y."/>
            <person name="Zimmer A.D."/>
            <person name="Quatrano R.S."/>
            <person name="Mayer K.F.X."/>
            <person name="Goodstein D."/>
            <person name="Casacuberta J.M."/>
            <person name="Vandepoele K."/>
            <person name="Reski R."/>
            <person name="Cuming A.C."/>
            <person name="Tuskan G.A."/>
            <person name="Maumus F."/>
            <person name="Salse J."/>
            <person name="Schmutz J."/>
            <person name="Rensing S.A."/>
        </authorList>
    </citation>
    <scope>NUCLEOTIDE SEQUENCE [LARGE SCALE GENOMIC DNA]</scope>
    <source>
        <strain evidence="3 4">cv. Gransden 2004</strain>
    </source>
</reference>
<dbReference type="EMBL" id="ABEU02000024">
    <property type="protein sequence ID" value="PNR28388.1"/>
    <property type="molecule type" value="Genomic_DNA"/>
</dbReference>
<evidence type="ECO:0000256" key="1">
    <source>
        <dbReference type="SAM" id="MobiDB-lite"/>
    </source>
</evidence>
<proteinExistence type="predicted"/>
<dbReference type="Proteomes" id="UP000006727">
    <property type="component" value="Chromosome 24"/>
</dbReference>
<dbReference type="AlphaFoldDB" id="A0A2K1IGI7"/>
<name>A0A2K1IGI7_PHYPA</name>
<evidence type="ECO:0000313" key="3">
    <source>
        <dbReference type="EnsemblPlants" id="Pp3c24_12500V3.1"/>
    </source>
</evidence>
<accession>A0A2K1IGI7</accession>
<feature type="region of interest" description="Disordered" evidence="1">
    <location>
        <begin position="169"/>
        <end position="201"/>
    </location>
</feature>
<dbReference type="EnsemblPlants" id="Pp3c24_12500V3.1">
    <property type="protein sequence ID" value="Pp3c24_12500V3.1"/>
    <property type="gene ID" value="Pp3c24_12500"/>
</dbReference>
<evidence type="ECO:0000313" key="4">
    <source>
        <dbReference type="Proteomes" id="UP000006727"/>
    </source>
</evidence>
<organism evidence="2">
    <name type="scientific">Physcomitrium patens</name>
    <name type="common">Spreading-leaved earth moss</name>
    <name type="synonym">Physcomitrella patens</name>
    <dbReference type="NCBI Taxonomy" id="3218"/>
    <lineage>
        <taxon>Eukaryota</taxon>
        <taxon>Viridiplantae</taxon>
        <taxon>Streptophyta</taxon>
        <taxon>Embryophyta</taxon>
        <taxon>Bryophyta</taxon>
        <taxon>Bryophytina</taxon>
        <taxon>Bryopsida</taxon>
        <taxon>Funariidae</taxon>
        <taxon>Funariales</taxon>
        <taxon>Funariaceae</taxon>
        <taxon>Physcomitrium</taxon>
    </lineage>
</organism>
<keyword evidence="4" id="KW-1185">Reference proteome</keyword>
<gene>
    <name evidence="2" type="ORF">PHYPA_028980</name>
</gene>
<reference evidence="2 4" key="1">
    <citation type="journal article" date="2008" name="Science">
        <title>The Physcomitrella genome reveals evolutionary insights into the conquest of land by plants.</title>
        <authorList>
            <person name="Rensing S."/>
            <person name="Lang D."/>
            <person name="Zimmer A."/>
            <person name="Terry A."/>
            <person name="Salamov A."/>
            <person name="Shapiro H."/>
            <person name="Nishiyama T."/>
            <person name="Perroud P.-F."/>
            <person name="Lindquist E."/>
            <person name="Kamisugi Y."/>
            <person name="Tanahashi T."/>
            <person name="Sakakibara K."/>
            <person name="Fujita T."/>
            <person name="Oishi K."/>
            <person name="Shin-I T."/>
            <person name="Kuroki Y."/>
            <person name="Toyoda A."/>
            <person name="Suzuki Y."/>
            <person name="Hashimoto A."/>
            <person name="Yamaguchi K."/>
            <person name="Sugano A."/>
            <person name="Kohara Y."/>
            <person name="Fujiyama A."/>
            <person name="Anterola A."/>
            <person name="Aoki S."/>
            <person name="Ashton N."/>
            <person name="Barbazuk W.B."/>
            <person name="Barker E."/>
            <person name="Bennetzen J."/>
            <person name="Bezanilla M."/>
            <person name="Blankenship R."/>
            <person name="Cho S.H."/>
            <person name="Dutcher S."/>
            <person name="Estelle M."/>
            <person name="Fawcett J.A."/>
            <person name="Gundlach H."/>
            <person name="Hanada K."/>
            <person name="Heyl A."/>
            <person name="Hicks K.A."/>
            <person name="Hugh J."/>
            <person name="Lohr M."/>
            <person name="Mayer K."/>
            <person name="Melkozernov A."/>
            <person name="Murata T."/>
            <person name="Nelson D."/>
            <person name="Pils B."/>
            <person name="Prigge M."/>
            <person name="Reiss B."/>
            <person name="Renner T."/>
            <person name="Rombauts S."/>
            <person name="Rushton P."/>
            <person name="Sanderfoot A."/>
            <person name="Schween G."/>
            <person name="Shiu S.-H."/>
            <person name="Stueber K."/>
            <person name="Theodoulou F.L."/>
            <person name="Tu H."/>
            <person name="Van de Peer Y."/>
            <person name="Verrier P.J."/>
            <person name="Waters E."/>
            <person name="Wood A."/>
            <person name="Yang L."/>
            <person name="Cove D."/>
            <person name="Cuming A."/>
            <person name="Hasebe M."/>
            <person name="Lucas S."/>
            <person name="Mishler D.B."/>
            <person name="Reski R."/>
            <person name="Grigoriev I."/>
            <person name="Quatrano R.S."/>
            <person name="Boore J.L."/>
        </authorList>
    </citation>
    <scope>NUCLEOTIDE SEQUENCE [LARGE SCALE GENOMIC DNA]</scope>
    <source>
        <strain evidence="3 4">cv. Gransden 2004</strain>
    </source>
</reference>
<reference evidence="3" key="3">
    <citation type="submission" date="2020-12" db="UniProtKB">
        <authorList>
            <consortium name="EnsemblPlants"/>
        </authorList>
    </citation>
    <scope>IDENTIFICATION</scope>
</reference>
<dbReference type="InParanoid" id="A0A2K1IGI7"/>